<accession>J9CLI6</accession>
<protein>
    <submittedName>
        <fullName evidence="1">Uncharacterized protein</fullName>
    </submittedName>
</protein>
<dbReference type="EMBL" id="AMCI01003149">
    <property type="protein sequence ID" value="EJX00971.1"/>
    <property type="molecule type" value="Genomic_DNA"/>
</dbReference>
<sequence>MHFLDHYVKYRKCQVVRYNYEGKSLHKLKRLRTLYRKIEQRNEP</sequence>
<name>J9CLI6_9ZZZZ</name>
<evidence type="ECO:0000313" key="1">
    <source>
        <dbReference type="EMBL" id="EJX00971.1"/>
    </source>
</evidence>
<dbReference type="AlphaFoldDB" id="J9CLI6"/>
<comment type="caution">
    <text evidence="1">The sequence shown here is derived from an EMBL/GenBank/DDBJ whole genome shotgun (WGS) entry which is preliminary data.</text>
</comment>
<proteinExistence type="predicted"/>
<gene>
    <name evidence="1" type="ORF">EVA_10922</name>
</gene>
<reference evidence="1" key="1">
    <citation type="journal article" date="2012" name="PLoS ONE">
        <title>Gene sets for utilization of primary and secondary nutrition supplies in the distal gut of endangered iberian lynx.</title>
        <authorList>
            <person name="Alcaide M."/>
            <person name="Messina E."/>
            <person name="Richter M."/>
            <person name="Bargiela R."/>
            <person name="Peplies J."/>
            <person name="Huws S.A."/>
            <person name="Newbold C.J."/>
            <person name="Golyshin P.N."/>
            <person name="Simon M.A."/>
            <person name="Lopez G."/>
            <person name="Yakimov M.M."/>
            <person name="Ferrer M."/>
        </authorList>
    </citation>
    <scope>NUCLEOTIDE SEQUENCE</scope>
</reference>
<organism evidence="1">
    <name type="scientific">gut metagenome</name>
    <dbReference type="NCBI Taxonomy" id="749906"/>
    <lineage>
        <taxon>unclassified sequences</taxon>
        <taxon>metagenomes</taxon>
        <taxon>organismal metagenomes</taxon>
    </lineage>
</organism>